<dbReference type="Pfam" id="PF01145">
    <property type="entry name" value="Band_7"/>
    <property type="match status" value="1"/>
</dbReference>
<comment type="caution">
    <text evidence="3">The sequence shown here is derived from an EMBL/GenBank/DDBJ whole genome shotgun (WGS) entry which is preliminary data.</text>
</comment>
<evidence type="ECO:0000313" key="3">
    <source>
        <dbReference type="EMBL" id="ERP38858.1"/>
    </source>
</evidence>
<keyword evidence="4" id="KW-1185">Reference proteome</keyword>
<dbReference type="SUPFAM" id="SSF117892">
    <property type="entry name" value="Band 7/SPFH domain"/>
    <property type="match status" value="1"/>
</dbReference>
<dbReference type="SMART" id="SM00244">
    <property type="entry name" value="PHB"/>
    <property type="match status" value="1"/>
</dbReference>
<dbReference type="Proteomes" id="UP000017148">
    <property type="component" value="Unassembled WGS sequence"/>
</dbReference>
<dbReference type="eggNOG" id="COG0330">
    <property type="taxonomic scope" value="Bacteria"/>
</dbReference>
<dbReference type="InterPro" id="IPR036013">
    <property type="entry name" value="Band_7/SPFH_dom_sf"/>
</dbReference>
<comment type="subcellular location">
    <subcellularLocation>
        <location evidence="1">Membrane</location>
        <topology evidence="1">Single-pass membrane protein</topology>
    </subcellularLocation>
</comment>
<dbReference type="RefSeq" id="WP_022636157.1">
    <property type="nucleotide sequence ID" value="NZ_ASJR01000004.1"/>
</dbReference>
<protein>
    <recommendedName>
        <fullName evidence="2">Band 7 domain-containing protein</fullName>
    </recommendedName>
</protein>
<evidence type="ECO:0000259" key="2">
    <source>
        <dbReference type="SMART" id="SM00244"/>
    </source>
</evidence>
<dbReference type="Gene3D" id="3.30.479.30">
    <property type="entry name" value="Band 7 domain"/>
    <property type="match status" value="1"/>
</dbReference>
<proteinExistence type="predicted"/>
<dbReference type="PANTHER" id="PTHR42911:SF1">
    <property type="entry name" value="MODULATOR OF FTSH PROTEASE HFLC"/>
    <property type="match status" value="1"/>
</dbReference>
<accession>U7DBC2</accession>
<dbReference type="PATRIC" id="fig|1313304.3.peg.606"/>
<feature type="domain" description="Band 7" evidence="2">
    <location>
        <begin position="25"/>
        <end position="187"/>
    </location>
</feature>
<gene>
    <name evidence="3" type="ORF">CALK_0635</name>
</gene>
<dbReference type="PANTHER" id="PTHR42911">
    <property type="entry name" value="MODULATOR OF FTSH PROTEASE HFLC"/>
    <property type="match status" value="1"/>
</dbReference>
<name>U7DBC2_9BACT</name>
<organism evidence="3 4">
    <name type="scientific">Chitinivibrio alkaliphilus ACht1</name>
    <dbReference type="NCBI Taxonomy" id="1313304"/>
    <lineage>
        <taxon>Bacteria</taxon>
        <taxon>Pseudomonadati</taxon>
        <taxon>Fibrobacterota</taxon>
        <taxon>Chitinivibrionia</taxon>
        <taxon>Chitinivibrionales</taxon>
        <taxon>Chitinivibrionaceae</taxon>
        <taxon>Chitinivibrio</taxon>
    </lineage>
</organism>
<dbReference type="InterPro" id="IPR001107">
    <property type="entry name" value="Band_7"/>
</dbReference>
<sequence length="187" mass="21219">MKTPQKVLFTLSVLCILFLLVLGNKTFVVVSPGHVGVPVLFGKVLERTYSEGLHFPVNPLLSWVHYDGREKTIKETIQVPTQDQLQTVIDVSVQYRINTEKAGAILRNIGTIDDLIRIHINPAIRSIVREQGKDIERAEHFFTAETQKQLKTGILRDLQTYLTHRGIIVTDVLIRDINLPEFIVKAI</sequence>
<evidence type="ECO:0000313" key="4">
    <source>
        <dbReference type="Proteomes" id="UP000017148"/>
    </source>
</evidence>
<evidence type="ECO:0000256" key="1">
    <source>
        <dbReference type="ARBA" id="ARBA00004167"/>
    </source>
</evidence>
<dbReference type="GO" id="GO:0016020">
    <property type="term" value="C:membrane"/>
    <property type="evidence" value="ECO:0007669"/>
    <property type="project" value="UniProtKB-SubCell"/>
</dbReference>
<dbReference type="AlphaFoldDB" id="U7DBC2"/>
<dbReference type="STRING" id="1313304.CALK_0635"/>
<dbReference type="EMBL" id="ASJR01000004">
    <property type="protein sequence ID" value="ERP38858.1"/>
    <property type="molecule type" value="Genomic_DNA"/>
</dbReference>
<reference evidence="3 4" key="1">
    <citation type="journal article" date="2013" name="Environ. Microbiol.">
        <title>Genome analysis of Chitinivibrio alkaliphilus gen. nov., sp. nov., a novel extremely haloalkaliphilic anaerobic chitinolytic bacterium from the candidate phylum Termite Group 3.</title>
        <authorList>
            <person name="Sorokin D.Y."/>
            <person name="Gumerov V.M."/>
            <person name="Rakitin A.L."/>
            <person name="Beletsky A.V."/>
            <person name="Damste J.S."/>
            <person name="Muyzer G."/>
            <person name="Mardanov A.V."/>
            <person name="Ravin N.V."/>
        </authorList>
    </citation>
    <scope>NUCLEOTIDE SEQUENCE [LARGE SCALE GENOMIC DNA]</scope>
    <source>
        <strain evidence="3 4">ACht1</strain>
    </source>
</reference>